<protein>
    <submittedName>
        <fullName evidence="1">Uncharacterized protein</fullName>
    </submittedName>
</protein>
<organism evidence="1 2">
    <name type="scientific">Longimicrobium terrae</name>
    <dbReference type="NCBI Taxonomy" id="1639882"/>
    <lineage>
        <taxon>Bacteria</taxon>
        <taxon>Pseudomonadati</taxon>
        <taxon>Gemmatimonadota</taxon>
        <taxon>Longimicrobiia</taxon>
        <taxon>Longimicrobiales</taxon>
        <taxon>Longimicrobiaceae</taxon>
        <taxon>Longimicrobium</taxon>
    </lineage>
</organism>
<dbReference type="Proteomes" id="UP000582837">
    <property type="component" value="Unassembled WGS sequence"/>
</dbReference>
<sequence>MAGDADNDGDTLDDGPGAFALCVAGKLGVGGWAAIGGSAFSAYQVWDARSSTRQAETRYNDYAMLAGHDPAVAHIYYVMWQDAKDSEAMMWKALGVTSGIAAAELVKAAAACSATALIPI</sequence>
<comment type="caution">
    <text evidence="1">The sequence shown here is derived from an EMBL/GenBank/DDBJ whole genome shotgun (WGS) entry which is preliminary data.</text>
</comment>
<evidence type="ECO:0000313" key="2">
    <source>
        <dbReference type="Proteomes" id="UP000582837"/>
    </source>
</evidence>
<dbReference type="RefSeq" id="WP_170035699.1">
    <property type="nucleotide sequence ID" value="NZ_JABDTL010000001.1"/>
</dbReference>
<dbReference type="AlphaFoldDB" id="A0A841GXG2"/>
<proteinExistence type="predicted"/>
<reference evidence="1 2" key="1">
    <citation type="submission" date="2020-08" db="EMBL/GenBank/DDBJ databases">
        <title>Genomic Encyclopedia of Type Strains, Phase IV (KMG-IV): sequencing the most valuable type-strain genomes for metagenomic binning, comparative biology and taxonomic classification.</title>
        <authorList>
            <person name="Goeker M."/>
        </authorList>
    </citation>
    <scope>NUCLEOTIDE SEQUENCE [LARGE SCALE GENOMIC DNA]</scope>
    <source>
        <strain evidence="1 2">DSM 29007</strain>
    </source>
</reference>
<gene>
    <name evidence="1" type="ORF">HNQ61_001925</name>
</gene>
<dbReference type="EMBL" id="JACHIA010000004">
    <property type="protein sequence ID" value="MBB6070306.1"/>
    <property type="molecule type" value="Genomic_DNA"/>
</dbReference>
<evidence type="ECO:0000313" key="1">
    <source>
        <dbReference type="EMBL" id="MBB6070306.1"/>
    </source>
</evidence>
<accession>A0A841GXG2</accession>
<name>A0A841GXG2_9BACT</name>
<keyword evidence="2" id="KW-1185">Reference proteome</keyword>